<keyword evidence="10" id="KW-0732">Signal</keyword>
<dbReference type="GO" id="GO:0002020">
    <property type="term" value="F:protease binding"/>
    <property type="evidence" value="ECO:0007669"/>
    <property type="project" value="TreeGrafter"/>
</dbReference>
<dbReference type="Gene3D" id="2.40.50.120">
    <property type="match status" value="1"/>
</dbReference>
<dbReference type="GO" id="GO:0051045">
    <property type="term" value="P:negative regulation of membrane protein ectodomain proteolysis"/>
    <property type="evidence" value="ECO:0007669"/>
    <property type="project" value="TreeGrafter"/>
</dbReference>
<dbReference type="GO" id="GO:0005615">
    <property type="term" value="C:extracellular space"/>
    <property type="evidence" value="ECO:0007669"/>
    <property type="project" value="TreeGrafter"/>
</dbReference>
<keyword evidence="4" id="KW-0483">Metalloprotease inhibitor</keyword>
<dbReference type="STRING" id="6573.A0A210QSD2"/>
<name>A0A210QSD2_MIZYE</name>
<dbReference type="AlphaFoldDB" id="A0A210QSD2"/>
<evidence type="ECO:0000256" key="5">
    <source>
        <dbReference type="ARBA" id="ARBA00022690"/>
    </source>
</evidence>
<evidence type="ECO:0000313" key="13">
    <source>
        <dbReference type="Proteomes" id="UP000242188"/>
    </source>
</evidence>
<protein>
    <submittedName>
        <fullName evidence="12">Metalloproteinase inhibitor 2</fullName>
    </submittedName>
</protein>
<keyword evidence="7" id="KW-0481">Metalloenzyme inhibitor</keyword>
<feature type="disulfide bond" evidence="9">
    <location>
        <begin position="35"/>
        <end position="149"/>
    </location>
</feature>
<dbReference type="GO" id="GO:0046872">
    <property type="term" value="F:metal ion binding"/>
    <property type="evidence" value="ECO:0007669"/>
    <property type="project" value="UniProtKB-KW"/>
</dbReference>
<evidence type="ECO:0000313" key="12">
    <source>
        <dbReference type="EMBL" id="OWF51635.1"/>
    </source>
</evidence>
<dbReference type="SUPFAM" id="SSF50242">
    <property type="entry name" value="TIMP-like"/>
    <property type="match status" value="1"/>
</dbReference>
<feature type="disulfide bond" evidence="9">
    <location>
        <begin position="156"/>
        <end position="161"/>
    </location>
</feature>
<keyword evidence="8" id="KW-0862">Zinc</keyword>
<keyword evidence="5" id="KW-0646">Protease inhibitor</keyword>
<sequence>MAVMRMTFMLVLTLALARTSLACFCVLRHPQEMFCIADFVVRLEVIDMEEIYSNDVPNYSFPMEVRYTVDISYVFKGSEKFDQADKVYLLTGGSDGTCRQDLVVGELYVIMGYVHDGHMSFGMCDWTRRLGDLTSHQYRGLHYKYTRGCDCQIQRCFGPECNVRSNRNDTCQWTNTNECDQNYGFCVEGPGGSCAWRQNRMRSGCLNSLSDA</sequence>
<evidence type="ECO:0000256" key="7">
    <source>
        <dbReference type="ARBA" id="ARBA00023215"/>
    </source>
</evidence>
<keyword evidence="6 9" id="KW-1015">Disulfide bond</keyword>
<feature type="binding site" evidence="8">
    <location>
        <position position="23"/>
    </location>
    <ligand>
        <name>Zn(2+)</name>
        <dbReference type="ChEBI" id="CHEBI:29105"/>
        <note>ligand shared with metalloproteinase partner</note>
    </ligand>
</feature>
<keyword evidence="13" id="KW-1185">Reference proteome</keyword>
<comment type="subcellular location">
    <subcellularLocation>
        <location evidence="1">Secreted</location>
    </subcellularLocation>
</comment>
<reference evidence="12 13" key="1">
    <citation type="journal article" date="2017" name="Nat. Ecol. Evol.">
        <title>Scallop genome provides insights into evolution of bilaterian karyotype and development.</title>
        <authorList>
            <person name="Wang S."/>
            <person name="Zhang J."/>
            <person name="Jiao W."/>
            <person name="Li J."/>
            <person name="Xun X."/>
            <person name="Sun Y."/>
            <person name="Guo X."/>
            <person name="Huan P."/>
            <person name="Dong B."/>
            <person name="Zhang L."/>
            <person name="Hu X."/>
            <person name="Sun X."/>
            <person name="Wang J."/>
            <person name="Zhao C."/>
            <person name="Wang Y."/>
            <person name="Wang D."/>
            <person name="Huang X."/>
            <person name="Wang R."/>
            <person name="Lv J."/>
            <person name="Li Y."/>
            <person name="Zhang Z."/>
            <person name="Liu B."/>
            <person name="Lu W."/>
            <person name="Hui Y."/>
            <person name="Liang J."/>
            <person name="Zhou Z."/>
            <person name="Hou R."/>
            <person name="Li X."/>
            <person name="Liu Y."/>
            <person name="Li H."/>
            <person name="Ning X."/>
            <person name="Lin Y."/>
            <person name="Zhao L."/>
            <person name="Xing Q."/>
            <person name="Dou J."/>
            <person name="Li Y."/>
            <person name="Mao J."/>
            <person name="Guo H."/>
            <person name="Dou H."/>
            <person name="Li T."/>
            <person name="Mu C."/>
            <person name="Jiang W."/>
            <person name="Fu Q."/>
            <person name="Fu X."/>
            <person name="Miao Y."/>
            <person name="Liu J."/>
            <person name="Yu Q."/>
            <person name="Li R."/>
            <person name="Liao H."/>
            <person name="Li X."/>
            <person name="Kong Y."/>
            <person name="Jiang Z."/>
            <person name="Chourrout D."/>
            <person name="Li R."/>
            <person name="Bao Z."/>
        </authorList>
    </citation>
    <scope>NUCLEOTIDE SEQUENCE [LARGE SCALE GENOMIC DNA]</scope>
    <source>
        <strain evidence="12 13">PY_sf001</strain>
    </source>
</reference>
<feature type="disulfide bond" evidence="9">
    <location>
        <begin position="151"/>
        <end position="194"/>
    </location>
</feature>
<accession>A0A210QSD2</accession>
<comment type="caution">
    <text evidence="12">The sequence shown here is derived from an EMBL/GenBank/DDBJ whole genome shotgun (WGS) entry which is preliminary data.</text>
</comment>
<feature type="disulfide bond" evidence="9">
    <location>
        <begin position="23"/>
        <end position="98"/>
    </location>
</feature>
<dbReference type="SMART" id="SM00206">
    <property type="entry name" value="NTR"/>
    <property type="match status" value="1"/>
</dbReference>
<dbReference type="GO" id="GO:0008191">
    <property type="term" value="F:metalloendopeptidase inhibitor activity"/>
    <property type="evidence" value="ECO:0007669"/>
    <property type="project" value="InterPro"/>
</dbReference>
<keyword evidence="3" id="KW-0964">Secreted</keyword>
<dbReference type="PANTHER" id="PTHR11844">
    <property type="entry name" value="METALLOPROTEASE INHIBITOR"/>
    <property type="match status" value="1"/>
</dbReference>
<dbReference type="InterPro" id="IPR001134">
    <property type="entry name" value="Netrin_domain"/>
</dbReference>
<evidence type="ECO:0000256" key="9">
    <source>
        <dbReference type="PIRSR" id="PIRSR601820-3"/>
    </source>
</evidence>
<feature type="chain" id="PRO_5012916679" evidence="10">
    <location>
        <begin position="23"/>
        <end position="212"/>
    </location>
</feature>
<dbReference type="PANTHER" id="PTHR11844:SF25">
    <property type="entry name" value="NTR DOMAIN-CONTAINING PROTEIN"/>
    <property type="match status" value="1"/>
</dbReference>
<dbReference type="Gene3D" id="3.90.370.10">
    <property type="entry name" value="Tissue inhibitor of metalloproteinase-1. Chain B, domain 1"/>
    <property type="match status" value="1"/>
</dbReference>
<dbReference type="Pfam" id="PF00965">
    <property type="entry name" value="TIMP"/>
    <property type="match status" value="1"/>
</dbReference>
<evidence type="ECO:0000256" key="4">
    <source>
        <dbReference type="ARBA" id="ARBA00022608"/>
    </source>
</evidence>
<dbReference type="Proteomes" id="UP000242188">
    <property type="component" value="Unassembled WGS sequence"/>
</dbReference>
<feature type="domain" description="NTR" evidence="11">
    <location>
        <begin position="23"/>
        <end position="149"/>
    </location>
</feature>
<dbReference type="PROSITE" id="PS50189">
    <property type="entry name" value="NTR"/>
    <property type="match status" value="1"/>
</dbReference>
<comment type="similarity">
    <text evidence="2">Belongs to the protease inhibitor I35 (TIMP) family.</text>
</comment>
<feature type="disulfide bond" evidence="9">
    <location>
        <begin position="171"/>
        <end position="186"/>
    </location>
</feature>
<feature type="signal peptide" evidence="10">
    <location>
        <begin position="1"/>
        <end position="22"/>
    </location>
</feature>
<gene>
    <name evidence="12" type="ORF">KP79_PYT11698</name>
</gene>
<dbReference type="EMBL" id="NEDP02002179">
    <property type="protein sequence ID" value="OWF51635.1"/>
    <property type="molecule type" value="Genomic_DNA"/>
</dbReference>
<keyword evidence="8" id="KW-0479">Metal-binding</keyword>
<evidence type="ECO:0000256" key="10">
    <source>
        <dbReference type="SAM" id="SignalP"/>
    </source>
</evidence>
<proteinExistence type="inferred from homology"/>
<evidence type="ECO:0000256" key="2">
    <source>
        <dbReference type="ARBA" id="ARBA00011027"/>
    </source>
</evidence>
<dbReference type="OrthoDB" id="6041373at2759"/>
<evidence type="ECO:0000256" key="8">
    <source>
        <dbReference type="PIRSR" id="PIRSR601820-1"/>
    </source>
</evidence>
<dbReference type="GO" id="GO:0031012">
    <property type="term" value="C:extracellular matrix"/>
    <property type="evidence" value="ECO:0007669"/>
    <property type="project" value="TreeGrafter"/>
</dbReference>
<dbReference type="InterPro" id="IPR001820">
    <property type="entry name" value="TIMP"/>
</dbReference>
<dbReference type="InterPro" id="IPR027465">
    <property type="entry name" value="TIMP_C"/>
</dbReference>
<dbReference type="InterPro" id="IPR008993">
    <property type="entry name" value="TIMP-like_OB-fold"/>
</dbReference>
<evidence type="ECO:0000259" key="11">
    <source>
        <dbReference type="PROSITE" id="PS50189"/>
    </source>
</evidence>
<feature type="disulfide bond" evidence="9">
    <location>
        <begin position="25"/>
        <end position="124"/>
    </location>
</feature>
<evidence type="ECO:0000256" key="6">
    <source>
        <dbReference type="ARBA" id="ARBA00023157"/>
    </source>
</evidence>
<evidence type="ECO:0000256" key="1">
    <source>
        <dbReference type="ARBA" id="ARBA00004613"/>
    </source>
</evidence>
<evidence type="ECO:0000256" key="3">
    <source>
        <dbReference type="ARBA" id="ARBA00022525"/>
    </source>
</evidence>
<organism evidence="12 13">
    <name type="scientific">Mizuhopecten yessoensis</name>
    <name type="common">Japanese scallop</name>
    <name type="synonym">Patinopecten yessoensis</name>
    <dbReference type="NCBI Taxonomy" id="6573"/>
    <lineage>
        <taxon>Eukaryota</taxon>
        <taxon>Metazoa</taxon>
        <taxon>Spiralia</taxon>
        <taxon>Lophotrochozoa</taxon>
        <taxon>Mollusca</taxon>
        <taxon>Bivalvia</taxon>
        <taxon>Autobranchia</taxon>
        <taxon>Pteriomorphia</taxon>
        <taxon>Pectinida</taxon>
        <taxon>Pectinoidea</taxon>
        <taxon>Pectinidae</taxon>
        <taxon>Mizuhopecten</taxon>
    </lineage>
</organism>